<accession>A0A0A9B0Z3</accession>
<reference evidence="2" key="2">
    <citation type="journal article" date="2015" name="Data Brief">
        <title>Shoot transcriptome of the giant reed, Arundo donax.</title>
        <authorList>
            <person name="Barrero R.A."/>
            <person name="Guerrero F.D."/>
            <person name="Moolhuijzen P."/>
            <person name="Goolsby J.A."/>
            <person name="Tidwell J."/>
            <person name="Bellgard S.E."/>
            <person name="Bellgard M.I."/>
        </authorList>
    </citation>
    <scope>NUCLEOTIDE SEQUENCE</scope>
    <source>
        <tissue evidence="2">Shoot tissue taken approximately 20 cm above the soil surface</tissue>
    </source>
</reference>
<feature type="compositionally biased region" description="Polar residues" evidence="1">
    <location>
        <begin position="88"/>
        <end position="98"/>
    </location>
</feature>
<organism evidence="2">
    <name type="scientific">Arundo donax</name>
    <name type="common">Giant reed</name>
    <name type="synonym">Donax arundinaceus</name>
    <dbReference type="NCBI Taxonomy" id="35708"/>
    <lineage>
        <taxon>Eukaryota</taxon>
        <taxon>Viridiplantae</taxon>
        <taxon>Streptophyta</taxon>
        <taxon>Embryophyta</taxon>
        <taxon>Tracheophyta</taxon>
        <taxon>Spermatophyta</taxon>
        <taxon>Magnoliopsida</taxon>
        <taxon>Liliopsida</taxon>
        <taxon>Poales</taxon>
        <taxon>Poaceae</taxon>
        <taxon>PACMAD clade</taxon>
        <taxon>Arundinoideae</taxon>
        <taxon>Arundineae</taxon>
        <taxon>Arundo</taxon>
    </lineage>
</organism>
<dbReference type="EMBL" id="GBRH01243040">
    <property type="protein sequence ID" value="JAD54855.1"/>
    <property type="molecule type" value="Transcribed_RNA"/>
</dbReference>
<feature type="region of interest" description="Disordered" evidence="1">
    <location>
        <begin position="1"/>
        <end position="20"/>
    </location>
</feature>
<feature type="region of interest" description="Disordered" evidence="1">
    <location>
        <begin position="30"/>
        <end position="54"/>
    </location>
</feature>
<evidence type="ECO:0000313" key="2">
    <source>
        <dbReference type="EMBL" id="JAD54855.1"/>
    </source>
</evidence>
<feature type="region of interest" description="Disordered" evidence="1">
    <location>
        <begin position="77"/>
        <end position="98"/>
    </location>
</feature>
<name>A0A0A9B0Z3_ARUDO</name>
<sequence>MSSRALSRTPSSPRRRSRGCRSACACTSARHASRAGPSPCTTTTTATTAHPCGRSRRRRLLLRRRRVRAQRCGRGSYPVLRPLVTPGSGPTSKAATQA</sequence>
<reference evidence="2" key="1">
    <citation type="submission" date="2014-09" db="EMBL/GenBank/DDBJ databases">
        <authorList>
            <person name="Magalhaes I.L.F."/>
            <person name="Oliveira U."/>
            <person name="Santos F.R."/>
            <person name="Vidigal T.H.D.A."/>
            <person name="Brescovit A.D."/>
            <person name="Santos A.J."/>
        </authorList>
    </citation>
    <scope>NUCLEOTIDE SEQUENCE</scope>
    <source>
        <tissue evidence="2">Shoot tissue taken approximately 20 cm above the soil surface</tissue>
    </source>
</reference>
<protein>
    <submittedName>
        <fullName evidence="2">Uncharacterized protein</fullName>
    </submittedName>
</protein>
<proteinExistence type="predicted"/>
<feature type="compositionally biased region" description="Low complexity" evidence="1">
    <location>
        <begin position="1"/>
        <end position="12"/>
    </location>
</feature>
<evidence type="ECO:0000256" key="1">
    <source>
        <dbReference type="SAM" id="MobiDB-lite"/>
    </source>
</evidence>
<dbReference type="AlphaFoldDB" id="A0A0A9B0Z3"/>